<dbReference type="Gene3D" id="3.40.50.1820">
    <property type="entry name" value="alpha/beta hydrolase"/>
    <property type="match status" value="1"/>
</dbReference>
<reference evidence="3 4" key="1">
    <citation type="submission" date="2014-08" db="EMBL/GenBank/DDBJ databases">
        <title>Comparative genomics of the Paenibacillus odorifer group.</title>
        <authorList>
            <person name="den Bakker H.C."/>
            <person name="Tsai Y.-C."/>
            <person name="Martin N."/>
            <person name="Korlach J."/>
            <person name="Wiedmann M."/>
        </authorList>
    </citation>
    <scope>NUCLEOTIDE SEQUENCE [LARGE SCALE GENOMIC DNA]</scope>
    <source>
        <strain evidence="3 4">DSM 14472</strain>
    </source>
</reference>
<dbReference type="KEGG" id="pste:PSTEL_24655"/>
<dbReference type="PANTHER" id="PTHR43798">
    <property type="entry name" value="MONOACYLGLYCEROL LIPASE"/>
    <property type="match status" value="1"/>
</dbReference>
<evidence type="ECO:0000313" key="3">
    <source>
        <dbReference type="EMBL" id="AIQ65822.1"/>
    </source>
</evidence>
<dbReference type="PANTHER" id="PTHR43798:SF31">
    <property type="entry name" value="AB HYDROLASE SUPERFAMILY PROTEIN YCLE"/>
    <property type="match status" value="1"/>
</dbReference>
<dbReference type="PRINTS" id="PR00111">
    <property type="entry name" value="ABHYDROLASE"/>
</dbReference>
<sequence>MVYTRKYLKRPDTVLSYLDFGGSGEPLIALHGHMNEGLFARGLASSLAGEYRIIALDQRGHGESEQPAGYENDRYVDDLLALLKHLGLDRVILLGHSLGGVVAYRMAARRPELVTALIIEDIGAAVNDDLSFVLNWPQRMPTKEALVEAMGRLGPAFAYSMREYEDGWGLPFVPEDMVTSQKLLNGDHWKDWLATDCPALLLHGTSSSCLSFEMAEDMAARRPNTKLVHIEAGHAIHFDNPVRYLEEVTRFLQSLGTAD</sequence>
<evidence type="ECO:0000256" key="1">
    <source>
        <dbReference type="ARBA" id="ARBA00022801"/>
    </source>
</evidence>
<protein>
    <submittedName>
        <fullName evidence="3">Hydrolase</fullName>
    </submittedName>
</protein>
<organism evidence="3 4">
    <name type="scientific">Paenibacillus stellifer</name>
    <dbReference type="NCBI Taxonomy" id="169760"/>
    <lineage>
        <taxon>Bacteria</taxon>
        <taxon>Bacillati</taxon>
        <taxon>Bacillota</taxon>
        <taxon>Bacilli</taxon>
        <taxon>Bacillales</taxon>
        <taxon>Paenibacillaceae</taxon>
        <taxon>Paenibacillus</taxon>
    </lineage>
</organism>
<dbReference type="InterPro" id="IPR029058">
    <property type="entry name" value="AB_hydrolase_fold"/>
</dbReference>
<accession>A0A089LY29</accession>
<evidence type="ECO:0000259" key="2">
    <source>
        <dbReference type="Pfam" id="PF00561"/>
    </source>
</evidence>
<dbReference type="HOGENOM" id="CLU_020336_50_4_9"/>
<gene>
    <name evidence="3" type="ORF">PSTEL_24655</name>
</gene>
<dbReference type="Proteomes" id="UP000029507">
    <property type="component" value="Chromosome"/>
</dbReference>
<dbReference type="OrthoDB" id="9805423at2"/>
<dbReference type="EMBL" id="CP009286">
    <property type="protein sequence ID" value="AIQ65822.1"/>
    <property type="molecule type" value="Genomic_DNA"/>
</dbReference>
<name>A0A089LY29_9BACL</name>
<keyword evidence="4" id="KW-1185">Reference proteome</keyword>
<dbReference type="InterPro" id="IPR050266">
    <property type="entry name" value="AB_hydrolase_sf"/>
</dbReference>
<dbReference type="InterPro" id="IPR000073">
    <property type="entry name" value="AB_hydrolase_1"/>
</dbReference>
<evidence type="ECO:0000313" key="4">
    <source>
        <dbReference type="Proteomes" id="UP000029507"/>
    </source>
</evidence>
<dbReference type="Pfam" id="PF00561">
    <property type="entry name" value="Abhydrolase_1"/>
    <property type="match status" value="1"/>
</dbReference>
<keyword evidence="1 3" id="KW-0378">Hydrolase</keyword>
<feature type="domain" description="AB hydrolase-1" evidence="2">
    <location>
        <begin position="26"/>
        <end position="166"/>
    </location>
</feature>
<dbReference type="SUPFAM" id="SSF53474">
    <property type="entry name" value="alpha/beta-Hydrolases"/>
    <property type="match status" value="1"/>
</dbReference>
<dbReference type="STRING" id="169760.PSTEL_24655"/>
<dbReference type="GO" id="GO:0016787">
    <property type="term" value="F:hydrolase activity"/>
    <property type="evidence" value="ECO:0007669"/>
    <property type="project" value="UniProtKB-KW"/>
</dbReference>
<proteinExistence type="predicted"/>
<dbReference type="GO" id="GO:0016020">
    <property type="term" value="C:membrane"/>
    <property type="evidence" value="ECO:0007669"/>
    <property type="project" value="TreeGrafter"/>
</dbReference>
<dbReference type="AlphaFoldDB" id="A0A089LY29"/>